<proteinExistence type="predicted"/>
<dbReference type="AlphaFoldDB" id="A0A839EWP9"/>
<dbReference type="Proteomes" id="UP000550401">
    <property type="component" value="Unassembled WGS sequence"/>
</dbReference>
<sequence length="39" mass="4763">MKRNLLWESIRAAILFPRQPMLACTWRFDERGRMWATPL</sequence>
<protein>
    <submittedName>
        <fullName evidence="1">Uncharacterized protein</fullName>
    </submittedName>
</protein>
<organism evidence="1 2">
    <name type="scientific">Dokdonella fugitiva</name>
    <dbReference type="NCBI Taxonomy" id="328517"/>
    <lineage>
        <taxon>Bacteria</taxon>
        <taxon>Pseudomonadati</taxon>
        <taxon>Pseudomonadota</taxon>
        <taxon>Gammaproteobacteria</taxon>
        <taxon>Lysobacterales</taxon>
        <taxon>Rhodanobacteraceae</taxon>
        <taxon>Dokdonella</taxon>
    </lineage>
</organism>
<gene>
    <name evidence="1" type="ORF">FHW12_000330</name>
</gene>
<dbReference type="EMBL" id="JACGXL010000001">
    <property type="protein sequence ID" value="MBA8886139.1"/>
    <property type="molecule type" value="Genomic_DNA"/>
</dbReference>
<accession>A0A839EWP9</accession>
<comment type="caution">
    <text evidence="1">The sequence shown here is derived from an EMBL/GenBank/DDBJ whole genome shotgun (WGS) entry which is preliminary data.</text>
</comment>
<evidence type="ECO:0000313" key="1">
    <source>
        <dbReference type="EMBL" id="MBA8886139.1"/>
    </source>
</evidence>
<keyword evidence="2" id="KW-1185">Reference proteome</keyword>
<evidence type="ECO:0000313" key="2">
    <source>
        <dbReference type="Proteomes" id="UP000550401"/>
    </source>
</evidence>
<name>A0A839EWP9_9GAMM</name>
<reference evidence="1 2" key="1">
    <citation type="submission" date="2020-07" db="EMBL/GenBank/DDBJ databases">
        <title>Genomic Encyclopedia of Type Strains, Phase IV (KMG-V): Genome sequencing to study the core and pangenomes of soil and plant-associated prokaryotes.</title>
        <authorList>
            <person name="Whitman W."/>
        </authorList>
    </citation>
    <scope>NUCLEOTIDE SEQUENCE [LARGE SCALE GENOMIC DNA]</scope>
    <source>
        <strain evidence="1 2">RH2WT43</strain>
    </source>
</reference>